<keyword evidence="3" id="KW-1133">Transmembrane helix</keyword>
<keyword evidence="2 3" id="KW-0472">Membrane</keyword>
<keyword evidence="5" id="KW-1185">Reference proteome</keyword>
<proteinExistence type="predicted"/>
<feature type="transmembrane region" description="Helical" evidence="3">
    <location>
        <begin position="23"/>
        <end position="43"/>
    </location>
</feature>
<dbReference type="PANTHER" id="PTHR37042">
    <property type="entry name" value="OUTER MEMBRANE PROTEIN RV1973"/>
    <property type="match status" value="1"/>
</dbReference>
<evidence type="ECO:0000313" key="4">
    <source>
        <dbReference type="EMBL" id="MDN4520546.1"/>
    </source>
</evidence>
<dbReference type="EMBL" id="JAUHTC010000075">
    <property type="protein sequence ID" value="MDN4520546.1"/>
    <property type="molecule type" value="Genomic_DNA"/>
</dbReference>
<gene>
    <name evidence="4" type="ORF">QYF68_22385</name>
</gene>
<reference evidence="4" key="1">
    <citation type="submission" date="2023-07" db="EMBL/GenBank/DDBJ databases">
        <title>Degradation of tert-butanol by M. austroafricanum TBA100.</title>
        <authorList>
            <person name="Helbich S."/>
            <person name="Vainshtein Y."/>
        </authorList>
    </citation>
    <scope>NUCLEOTIDE SEQUENCE</scope>
    <source>
        <strain evidence="4">TBA100</strain>
    </source>
</reference>
<accession>A0ABT8HIH2</accession>
<dbReference type="Proteomes" id="UP001172687">
    <property type="component" value="Unassembled WGS sequence"/>
</dbReference>
<evidence type="ECO:0008006" key="6">
    <source>
        <dbReference type="Google" id="ProtNLM"/>
    </source>
</evidence>
<evidence type="ECO:0000256" key="2">
    <source>
        <dbReference type="ARBA" id="ARBA00023136"/>
    </source>
</evidence>
<keyword evidence="3" id="KW-0812">Transmembrane</keyword>
<organism evidence="4 5">
    <name type="scientific">Mycolicibacterium austroafricanum</name>
    <name type="common">Mycobacterium austroafricanum</name>
    <dbReference type="NCBI Taxonomy" id="39687"/>
    <lineage>
        <taxon>Bacteria</taxon>
        <taxon>Bacillati</taxon>
        <taxon>Actinomycetota</taxon>
        <taxon>Actinomycetes</taxon>
        <taxon>Mycobacteriales</taxon>
        <taxon>Mycobacteriaceae</taxon>
        <taxon>Mycolicibacterium</taxon>
    </lineage>
</organism>
<name>A0ABT8HIH2_MYCAO</name>
<sequence>MTIDEATVDPVSRRAAAALASRWRWLAVSVLIASAAVLTTLYVTQYRVDRQTGAAAEEAAVAAASSATAALLSYAPETIGTDLSTAQSLMTGDFSTYYGKFTVEVVAPAVRDRGVKAQAHVIDSALMELQPDQAKVLVFLKQETASRDRPEPAVTASSVVVTVTKVGGAWLVSAFDPV</sequence>
<evidence type="ECO:0000256" key="1">
    <source>
        <dbReference type="ARBA" id="ARBA00004370"/>
    </source>
</evidence>
<dbReference type="PANTHER" id="PTHR37042:SF4">
    <property type="entry name" value="OUTER MEMBRANE PROTEIN RV1973"/>
    <property type="match status" value="1"/>
</dbReference>
<evidence type="ECO:0000313" key="5">
    <source>
        <dbReference type="Proteomes" id="UP001172687"/>
    </source>
</evidence>
<protein>
    <recommendedName>
        <fullName evidence="6">Twin-arginine translocation pathway signal</fullName>
    </recommendedName>
</protein>
<dbReference type="RefSeq" id="WP_208676556.1">
    <property type="nucleotide sequence ID" value="NZ_CP070380.1"/>
</dbReference>
<comment type="subcellular location">
    <subcellularLocation>
        <location evidence="1">Membrane</location>
    </subcellularLocation>
</comment>
<comment type="caution">
    <text evidence="4">The sequence shown here is derived from an EMBL/GenBank/DDBJ whole genome shotgun (WGS) entry which is preliminary data.</text>
</comment>
<evidence type="ECO:0000256" key="3">
    <source>
        <dbReference type="SAM" id="Phobius"/>
    </source>
</evidence>